<comment type="caution">
    <text evidence="3">The sequence shown here is derived from an EMBL/GenBank/DDBJ whole genome shotgun (WGS) entry which is preliminary data.</text>
</comment>
<dbReference type="EMBL" id="RZYA01000001">
    <property type="protein sequence ID" value="RVU28977.1"/>
    <property type="molecule type" value="Genomic_DNA"/>
</dbReference>
<dbReference type="PANTHER" id="PTHR30195:SF15">
    <property type="entry name" value="TYPE I RESTRICTION ENZYME HINDI ENDONUCLEASE SUBUNIT"/>
    <property type="match status" value="1"/>
</dbReference>
<feature type="domain" description="Type I restriction enzyme HindI endonuclease subunit-like C-terminal" evidence="2">
    <location>
        <begin position="2"/>
        <end position="150"/>
    </location>
</feature>
<reference evidence="3 4" key="1">
    <citation type="submission" date="2019-01" db="EMBL/GenBank/DDBJ databases">
        <title>Genome sequences of Streptomyces and Rhizobium isolates collected from root and soil.</title>
        <authorList>
            <person name="Chhettri S."/>
            <person name="Sevigny J.L."/>
            <person name="Sen A."/>
            <person name="Ennis N."/>
            <person name="Tisa L."/>
        </authorList>
    </citation>
    <scope>NUCLEOTIDE SEQUENCE [LARGE SCALE GENOMIC DNA]</scope>
    <source>
        <strain evidence="3 4">San01</strain>
    </source>
</reference>
<keyword evidence="4" id="KW-1185">Reference proteome</keyword>
<proteinExistence type="predicted"/>
<dbReference type="RefSeq" id="WP_127826563.1">
    <property type="nucleotide sequence ID" value="NZ_RZYA01000001.1"/>
</dbReference>
<dbReference type="Proteomes" id="UP000283128">
    <property type="component" value="Unassembled WGS sequence"/>
</dbReference>
<dbReference type="AlphaFoldDB" id="A0A3S2W601"/>
<protein>
    <submittedName>
        <fullName evidence="3">DUF3387 domain-containing protein</fullName>
    </submittedName>
</protein>
<evidence type="ECO:0000313" key="3">
    <source>
        <dbReference type="EMBL" id="RVU28977.1"/>
    </source>
</evidence>
<name>A0A3S2W601_9ACTN</name>
<dbReference type="GO" id="GO:0009307">
    <property type="term" value="P:DNA restriction-modification system"/>
    <property type="evidence" value="ECO:0007669"/>
    <property type="project" value="UniProtKB-KW"/>
</dbReference>
<accession>A0A3S2W601</accession>
<dbReference type="OrthoDB" id="9758243at2"/>
<dbReference type="Pfam" id="PF11867">
    <property type="entry name" value="T1RH-like_C"/>
    <property type="match status" value="1"/>
</dbReference>
<dbReference type="PANTHER" id="PTHR30195">
    <property type="entry name" value="TYPE I SITE-SPECIFIC DEOXYRIBONUCLEASE PROTEIN SUBUNIT M AND R"/>
    <property type="match status" value="1"/>
</dbReference>
<evidence type="ECO:0000256" key="1">
    <source>
        <dbReference type="ARBA" id="ARBA00022747"/>
    </source>
</evidence>
<sequence>MREVTRHNIVRRTAFSDRLQDLMIRYTRQQYTSAELIAKLVEMAKEVVEDARRGEKFEPPLNWRELAFYDAVAEHGTAQELMGDEILASIARDLVAEVQKKLKPDWIAREPVRAGLRSAIKRLLARRGYPPDRRAEAVDLVLKQMEHFADEWSTTGVPDS</sequence>
<organism evidence="3 4">
    <name type="scientific">Streptomyces antnestii</name>
    <dbReference type="NCBI Taxonomy" id="2494256"/>
    <lineage>
        <taxon>Bacteria</taxon>
        <taxon>Bacillati</taxon>
        <taxon>Actinomycetota</taxon>
        <taxon>Actinomycetes</taxon>
        <taxon>Kitasatosporales</taxon>
        <taxon>Streptomycetaceae</taxon>
        <taxon>Streptomyces</taxon>
    </lineage>
</organism>
<gene>
    <name evidence="3" type="ORF">EOT10_03785</name>
</gene>
<evidence type="ECO:0000313" key="4">
    <source>
        <dbReference type="Proteomes" id="UP000283128"/>
    </source>
</evidence>
<keyword evidence="1" id="KW-0680">Restriction system</keyword>
<dbReference type="InterPro" id="IPR051268">
    <property type="entry name" value="Type-I_R_enzyme_R_subunit"/>
</dbReference>
<evidence type="ECO:0000259" key="2">
    <source>
        <dbReference type="Pfam" id="PF11867"/>
    </source>
</evidence>
<dbReference type="InterPro" id="IPR021810">
    <property type="entry name" value="T1RH-like_C"/>
</dbReference>